<organism evidence="11 13">
    <name type="scientific">Arcobacter porcinus</name>
    <dbReference type="NCBI Taxonomy" id="1935204"/>
    <lineage>
        <taxon>Bacteria</taxon>
        <taxon>Pseudomonadati</taxon>
        <taxon>Campylobacterota</taxon>
        <taxon>Epsilonproteobacteria</taxon>
        <taxon>Campylobacterales</taxon>
        <taxon>Arcobacteraceae</taxon>
        <taxon>Arcobacter</taxon>
    </lineage>
</organism>
<dbReference type="InterPro" id="IPR042101">
    <property type="entry name" value="SRP54_N_sf"/>
</dbReference>
<keyword evidence="3 8" id="KW-0547">Nucleotide-binding</keyword>
<dbReference type="EC" id="3.6.5.4" evidence="8"/>
<dbReference type="GO" id="GO:0003924">
    <property type="term" value="F:GTPase activity"/>
    <property type="evidence" value="ECO:0007669"/>
    <property type="project" value="UniProtKB-UniRule"/>
</dbReference>
<keyword evidence="5 8" id="KW-0342">GTP-binding</keyword>
<dbReference type="KEGG" id="apoc:APORC_0885"/>
<reference evidence="10 12" key="1">
    <citation type="submission" date="2015-05" db="EMBL/GenBank/DDBJ databases">
        <authorList>
            <person name="Rovetto F."/>
            <person name="Cocolin L."/>
            <person name="Illeghems K."/>
            <person name="Van Nieuwerburgh F."/>
            <person name="Houf K."/>
        </authorList>
    </citation>
    <scope>NUCLEOTIDE SEQUENCE [LARGE SCALE GENOMIC DNA]</scope>
    <source>
        <strain evidence="10 12">117434</strain>
    </source>
</reference>
<evidence type="ECO:0000259" key="9">
    <source>
        <dbReference type="PROSITE" id="PS00300"/>
    </source>
</evidence>
<dbReference type="OrthoDB" id="9804720at2"/>
<keyword evidence="2 8" id="KW-0963">Cytoplasm</keyword>
<dbReference type="EMBL" id="CP036246">
    <property type="protein sequence ID" value="QEP40487.1"/>
    <property type="molecule type" value="Genomic_DNA"/>
</dbReference>
<dbReference type="InterPro" id="IPR003593">
    <property type="entry name" value="AAA+_ATPase"/>
</dbReference>
<dbReference type="InterPro" id="IPR027417">
    <property type="entry name" value="P-loop_NTPase"/>
</dbReference>
<keyword evidence="7 8" id="KW-0675">Receptor</keyword>
<keyword evidence="11" id="KW-0131">Cell cycle</keyword>
<evidence type="ECO:0000256" key="1">
    <source>
        <dbReference type="ARBA" id="ARBA00022475"/>
    </source>
</evidence>
<feature type="binding site" evidence="8">
    <location>
        <begin position="107"/>
        <end position="114"/>
    </location>
    <ligand>
        <name>GTP</name>
        <dbReference type="ChEBI" id="CHEBI:37565"/>
    </ligand>
</feature>
<keyword evidence="6 8" id="KW-0472">Membrane</keyword>
<dbReference type="SMART" id="SM00382">
    <property type="entry name" value="AAA"/>
    <property type="match status" value="1"/>
</dbReference>
<dbReference type="RefSeq" id="WP_066172704.1">
    <property type="nucleotide sequence ID" value="NZ_CP036246.2"/>
</dbReference>
<feature type="domain" description="SRP54-type proteins GTP-binding" evidence="9">
    <location>
        <begin position="274"/>
        <end position="287"/>
    </location>
</feature>
<protein>
    <recommendedName>
        <fullName evidence="8">Signal recognition particle receptor FtsY</fullName>
        <shortName evidence="8">SRP receptor</shortName>
        <ecNumber evidence="8">3.6.5.4</ecNumber>
    </recommendedName>
</protein>
<comment type="subcellular location">
    <subcellularLocation>
        <location evidence="8">Cell membrane</location>
        <topology evidence="8">Peripheral membrane protein</topology>
        <orientation evidence="8">Cytoplasmic side</orientation>
    </subcellularLocation>
    <subcellularLocation>
        <location evidence="8">Cytoplasm</location>
    </subcellularLocation>
</comment>
<evidence type="ECO:0000256" key="5">
    <source>
        <dbReference type="ARBA" id="ARBA00023134"/>
    </source>
</evidence>
<gene>
    <name evidence="8 11" type="primary">ftsY</name>
    <name evidence="10" type="ORF">AAX28_00428</name>
    <name evidence="11" type="ORF">APORC_0885</name>
</gene>
<proteinExistence type="inferred from homology"/>
<dbReference type="GO" id="GO:0005047">
    <property type="term" value="F:signal recognition particle binding"/>
    <property type="evidence" value="ECO:0007669"/>
    <property type="project" value="TreeGrafter"/>
</dbReference>
<reference evidence="11 13" key="3">
    <citation type="submission" date="2019-09" db="EMBL/GenBank/DDBJ databases">
        <title>Taxonomic note: a critical rebuttal of the proposed division of the genus Arcobacter into six genera, emended descriptions of Arcobacter anaerophilus and the genus Arcobacter, and an assessment of genus-level boundaries for Epsilonproteobacteria using in silico genomic comparator tools.</title>
        <authorList>
            <person name="On S.L.W."/>
            <person name="Miller W.G."/>
            <person name="Biggs P."/>
            <person name="Cornelius A."/>
            <person name="Vandamme P."/>
        </authorList>
    </citation>
    <scope>NUCLEOTIDE SEQUENCE [LARGE SCALE GENOMIC DNA]</scope>
    <source>
        <strain evidence="11 13">CCUG 56899</strain>
    </source>
</reference>
<keyword evidence="12" id="KW-1185">Reference proteome</keyword>
<dbReference type="GO" id="GO:0051301">
    <property type="term" value="P:cell division"/>
    <property type="evidence" value="ECO:0007669"/>
    <property type="project" value="UniProtKB-KW"/>
</dbReference>
<evidence type="ECO:0000256" key="7">
    <source>
        <dbReference type="ARBA" id="ARBA00023170"/>
    </source>
</evidence>
<dbReference type="PROSITE" id="PS00300">
    <property type="entry name" value="SRP54"/>
    <property type="match status" value="1"/>
</dbReference>
<comment type="function">
    <text evidence="8">Involved in targeting and insertion of nascent membrane proteins into the cytoplasmic membrane. Acts as a receptor for the complex formed by the signal recognition particle (SRP) and the ribosome-nascent chain (RNC).</text>
</comment>
<dbReference type="GO" id="GO:0005737">
    <property type="term" value="C:cytoplasm"/>
    <property type="evidence" value="ECO:0007669"/>
    <property type="project" value="UniProtKB-SubCell"/>
</dbReference>
<evidence type="ECO:0000256" key="4">
    <source>
        <dbReference type="ARBA" id="ARBA00022801"/>
    </source>
</evidence>
<dbReference type="PANTHER" id="PTHR43134">
    <property type="entry name" value="SIGNAL RECOGNITION PARTICLE RECEPTOR SUBUNIT ALPHA"/>
    <property type="match status" value="1"/>
</dbReference>
<dbReference type="AlphaFoldDB" id="A0A1C0AZ24"/>
<dbReference type="Gene3D" id="1.20.120.140">
    <property type="entry name" value="Signal recognition particle SRP54, nucleotide-binding domain"/>
    <property type="match status" value="1"/>
</dbReference>
<feature type="binding site" evidence="8">
    <location>
        <begin position="189"/>
        <end position="193"/>
    </location>
    <ligand>
        <name>GTP</name>
        <dbReference type="ChEBI" id="CHEBI:37565"/>
    </ligand>
</feature>
<dbReference type="PANTHER" id="PTHR43134:SF1">
    <property type="entry name" value="SIGNAL RECOGNITION PARTICLE RECEPTOR SUBUNIT ALPHA"/>
    <property type="match status" value="1"/>
</dbReference>
<dbReference type="Proteomes" id="UP000322644">
    <property type="component" value="Chromosome"/>
</dbReference>
<comment type="subunit">
    <text evidence="8">Part of the signal recognition particle protein translocation system, which is composed of SRP and FtsY.</text>
</comment>
<evidence type="ECO:0000313" key="13">
    <source>
        <dbReference type="Proteomes" id="UP000322644"/>
    </source>
</evidence>
<dbReference type="GO" id="GO:0006614">
    <property type="term" value="P:SRP-dependent cotranslational protein targeting to membrane"/>
    <property type="evidence" value="ECO:0007669"/>
    <property type="project" value="InterPro"/>
</dbReference>
<evidence type="ECO:0000313" key="12">
    <source>
        <dbReference type="Proteomes" id="UP000093159"/>
    </source>
</evidence>
<evidence type="ECO:0000256" key="6">
    <source>
        <dbReference type="ARBA" id="ARBA00023136"/>
    </source>
</evidence>
<dbReference type="Pfam" id="PF00448">
    <property type="entry name" value="SRP54"/>
    <property type="match status" value="1"/>
</dbReference>
<feature type="binding site" evidence="8">
    <location>
        <begin position="253"/>
        <end position="256"/>
    </location>
    <ligand>
        <name>GTP</name>
        <dbReference type="ChEBI" id="CHEBI:37565"/>
    </ligand>
</feature>
<sequence length="310" mass="34442">MFGFLKKEKNKEEKQESQSFLSKAFDKTFSTIKTVVPQKKEKISFDDIEELLIEADVEYEIIEKAMNGLPNMISRKELRHRLVMLFEHAPKVDFDKFEKPFVRLIIGVNGAGKTTTIAKLANMLKKDGQSVILGAGDTFRAAAIEQLSTWAERLNIPIIKTKQGHDSSAVAFDTISSAIARGVDNVIIDTAGRLQTQTNLNNELKKIVKICQKALNNKPFLKLMVLDGTQGNSAIAQAKAFNELIEIDGIIVTKLDGTAKGGALFSISNQLELPIFYIGVGEKENDLVEFSPDSFVDALLDEIYINNTKE</sequence>
<keyword evidence="11" id="KW-0132">Cell division</keyword>
<dbReference type="GO" id="GO:0005525">
    <property type="term" value="F:GTP binding"/>
    <property type="evidence" value="ECO:0007669"/>
    <property type="project" value="UniProtKB-UniRule"/>
</dbReference>
<comment type="catalytic activity">
    <reaction evidence="8">
        <text>GTP + H2O = GDP + phosphate + H(+)</text>
        <dbReference type="Rhea" id="RHEA:19669"/>
        <dbReference type="ChEBI" id="CHEBI:15377"/>
        <dbReference type="ChEBI" id="CHEBI:15378"/>
        <dbReference type="ChEBI" id="CHEBI:37565"/>
        <dbReference type="ChEBI" id="CHEBI:43474"/>
        <dbReference type="ChEBI" id="CHEBI:58189"/>
        <dbReference type="EC" id="3.6.5.4"/>
    </reaction>
</comment>
<dbReference type="HAMAP" id="MF_00920">
    <property type="entry name" value="FtsY"/>
    <property type="match status" value="1"/>
</dbReference>
<dbReference type="CDD" id="cd17874">
    <property type="entry name" value="FtsY"/>
    <property type="match status" value="1"/>
</dbReference>
<accession>A0A1C0AZ24</accession>
<keyword evidence="4 8" id="KW-0378">Hydrolase</keyword>
<dbReference type="SUPFAM" id="SSF52540">
    <property type="entry name" value="P-loop containing nucleoside triphosphate hydrolases"/>
    <property type="match status" value="1"/>
</dbReference>
<dbReference type="Proteomes" id="UP000093159">
    <property type="component" value="Unassembled WGS sequence"/>
</dbReference>
<evidence type="ECO:0000313" key="11">
    <source>
        <dbReference type="EMBL" id="QEP40487.1"/>
    </source>
</evidence>
<name>A0A1C0AZ24_9BACT</name>
<keyword evidence="1 8" id="KW-1003">Cell membrane</keyword>
<evidence type="ECO:0000256" key="8">
    <source>
        <dbReference type="HAMAP-Rule" id="MF_00920"/>
    </source>
</evidence>
<evidence type="ECO:0000313" key="10">
    <source>
        <dbReference type="EMBL" id="OCL92888.1"/>
    </source>
</evidence>
<dbReference type="NCBIfam" id="TIGR00064">
    <property type="entry name" value="ftsY"/>
    <property type="match status" value="1"/>
</dbReference>
<dbReference type="FunFam" id="3.40.50.300:FF:000053">
    <property type="entry name" value="Signal recognition particle receptor FtsY"/>
    <property type="match status" value="1"/>
</dbReference>
<evidence type="ECO:0000256" key="2">
    <source>
        <dbReference type="ARBA" id="ARBA00022490"/>
    </source>
</evidence>
<comment type="similarity">
    <text evidence="8">Belongs to the GTP-binding SRP family. FtsY subfamily.</text>
</comment>
<dbReference type="InterPro" id="IPR000897">
    <property type="entry name" value="SRP54_GTPase_dom"/>
</dbReference>
<dbReference type="GO" id="GO:0005886">
    <property type="term" value="C:plasma membrane"/>
    <property type="evidence" value="ECO:0007669"/>
    <property type="project" value="UniProtKB-SubCell"/>
</dbReference>
<evidence type="ECO:0000256" key="3">
    <source>
        <dbReference type="ARBA" id="ARBA00022741"/>
    </source>
</evidence>
<dbReference type="SMART" id="SM00962">
    <property type="entry name" value="SRP54"/>
    <property type="match status" value="1"/>
</dbReference>
<dbReference type="Gene3D" id="3.40.50.300">
    <property type="entry name" value="P-loop containing nucleotide triphosphate hydrolases"/>
    <property type="match status" value="1"/>
</dbReference>
<dbReference type="EMBL" id="LDIR01000001">
    <property type="protein sequence ID" value="OCL92888.1"/>
    <property type="molecule type" value="Genomic_DNA"/>
</dbReference>
<dbReference type="InterPro" id="IPR004390">
    <property type="entry name" value="SR_rcpt_FtsY"/>
</dbReference>
<reference evidence="11 13" key="2">
    <citation type="submission" date="2019-09" db="EMBL/GenBank/DDBJ databases">
        <title>Complete genome sequencing of four Arcobacter species reveals a diverse suite of mobile elements.</title>
        <authorList>
            <person name="Miller W.G."/>
            <person name="Yee E."/>
            <person name="Bono J.L."/>
        </authorList>
    </citation>
    <scope>NUCLEOTIDE SEQUENCE [LARGE SCALE GENOMIC DNA]</scope>
    <source>
        <strain evidence="11 13">CCUG 56899</strain>
    </source>
</reference>